<keyword evidence="1" id="KW-0812">Transmembrane</keyword>
<dbReference type="RefSeq" id="WP_093784548.1">
    <property type="nucleotide sequence ID" value="NZ_FNIE01000005.1"/>
</dbReference>
<protein>
    <submittedName>
        <fullName evidence="2">Uncharacterized protein</fullName>
    </submittedName>
</protein>
<feature type="transmembrane region" description="Helical" evidence="1">
    <location>
        <begin position="49"/>
        <end position="67"/>
    </location>
</feature>
<evidence type="ECO:0000256" key="1">
    <source>
        <dbReference type="SAM" id="Phobius"/>
    </source>
</evidence>
<keyword evidence="1" id="KW-0472">Membrane</keyword>
<feature type="transmembrane region" description="Helical" evidence="1">
    <location>
        <begin position="20"/>
        <end position="42"/>
    </location>
</feature>
<reference evidence="2 3" key="1">
    <citation type="submission" date="2016-10" db="EMBL/GenBank/DDBJ databases">
        <authorList>
            <person name="de Groot N.N."/>
        </authorList>
    </citation>
    <scope>NUCLEOTIDE SEQUENCE [LARGE SCALE GENOMIC DNA]</scope>
    <source>
        <strain evidence="2 3">CGMCC 4.2022</strain>
    </source>
</reference>
<dbReference type="STRING" id="310781.SAMN05216259_105275"/>
<name>A0A1H0DLZ6_9ACTN</name>
<dbReference type="EMBL" id="FNIE01000005">
    <property type="protein sequence ID" value="SDN71190.1"/>
    <property type="molecule type" value="Genomic_DNA"/>
</dbReference>
<organism evidence="2 3">
    <name type="scientific">Actinacidiphila guanduensis</name>
    <dbReference type="NCBI Taxonomy" id="310781"/>
    <lineage>
        <taxon>Bacteria</taxon>
        <taxon>Bacillati</taxon>
        <taxon>Actinomycetota</taxon>
        <taxon>Actinomycetes</taxon>
        <taxon>Kitasatosporales</taxon>
        <taxon>Streptomycetaceae</taxon>
        <taxon>Actinacidiphila</taxon>
    </lineage>
</organism>
<accession>A0A1H0DLZ6</accession>
<sequence length="71" mass="7551">MLPLPMRPLGALQRVLLVTLLTPIALIVAAASIPAFVLLPFFPGGTNRVILLLTTLTTYATALLTNSRPDP</sequence>
<keyword evidence="1" id="KW-1133">Transmembrane helix</keyword>
<proteinExistence type="predicted"/>
<keyword evidence="3" id="KW-1185">Reference proteome</keyword>
<dbReference type="AlphaFoldDB" id="A0A1H0DLZ6"/>
<dbReference type="Proteomes" id="UP000199341">
    <property type="component" value="Unassembled WGS sequence"/>
</dbReference>
<evidence type="ECO:0000313" key="2">
    <source>
        <dbReference type="EMBL" id="SDN71190.1"/>
    </source>
</evidence>
<evidence type="ECO:0000313" key="3">
    <source>
        <dbReference type="Proteomes" id="UP000199341"/>
    </source>
</evidence>
<gene>
    <name evidence="2" type="ORF">SAMN05216259_105275</name>
</gene>